<gene>
    <name evidence="7" type="ORF">SAMN05660918_1662</name>
</gene>
<sequence length="373" mass="43957">MMCSFFWTIDMERTVKAAPKEAFLLIIPLLFAIIPKFSRDQISKILKYYTYGFLIFALFFIFRAAIRYLILKDTAVFFYHQDQYKDLGLIPKDLNAIHFSVFSILAYVYFLAIEIKNIWQKTAMAILLFFILLLSSKNIILVAILITLIYIFYFAKSANRMRLRNLIVFTLVVGSVVFLGRIKKRFEAEFQSHTNKSISHNVIDGVPDSVHYVSIYEAWNNQTFSPNDYFPGTAFRVYQTRLFIEFLSEESIFWKGFGLNASFKKLEEKGDKYNIYKGTGNDDGYQNKNFHNQYIQNFAELGIFGLLILLMMLFVLLKKAFHNKDFIHFTFSILMISVFLTESFLWRQRGVVFFVLFYCIFMSENHKNKELIE</sequence>
<keyword evidence="3 5" id="KW-1133">Transmembrane helix</keyword>
<evidence type="ECO:0000256" key="1">
    <source>
        <dbReference type="ARBA" id="ARBA00004141"/>
    </source>
</evidence>
<comment type="subcellular location">
    <subcellularLocation>
        <location evidence="1">Membrane</location>
        <topology evidence="1">Multi-pass membrane protein</topology>
    </subcellularLocation>
</comment>
<evidence type="ECO:0000256" key="4">
    <source>
        <dbReference type="ARBA" id="ARBA00023136"/>
    </source>
</evidence>
<dbReference type="GO" id="GO:0016874">
    <property type="term" value="F:ligase activity"/>
    <property type="evidence" value="ECO:0007669"/>
    <property type="project" value="UniProtKB-KW"/>
</dbReference>
<dbReference type="InterPro" id="IPR007016">
    <property type="entry name" value="O-antigen_ligase-rel_domated"/>
</dbReference>
<feature type="transmembrane region" description="Helical" evidence="5">
    <location>
        <begin position="125"/>
        <end position="153"/>
    </location>
</feature>
<keyword evidence="4 5" id="KW-0472">Membrane</keyword>
<dbReference type="Proteomes" id="UP000199702">
    <property type="component" value="Unassembled WGS sequence"/>
</dbReference>
<organism evidence="7 8">
    <name type="scientific">Flavobacterium terrigena</name>
    <dbReference type="NCBI Taxonomy" id="402734"/>
    <lineage>
        <taxon>Bacteria</taxon>
        <taxon>Pseudomonadati</taxon>
        <taxon>Bacteroidota</taxon>
        <taxon>Flavobacteriia</taxon>
        <taxon>Flavobacteriales</taxon>
        <taxon>Flavobacteriaceae</taxon>
        <taxon>Flavobacterium</taxon>
    </lineage>
</organism>
<dbReference type="AlphaFoldDB" id="A0A1H6TNS5"/>
<evidence type="ECO:0000313" key="7">
    <source>
        <dbReference type="EMBL" id="SEI79834.1"/>
    </source>
</evidence>
<keyword evidence="8" id="KW-1185">Reference proteome</keyword>
<dbReference type="GO" id="GO:0016020">
    <property type="term" value="C:membrane"/>
    <property type="evidence" value="ECO:0007669"/>
    <property type="project" value="UniProtKB-SubCell"/>
</dbReference>
<evidence type="ECO:0000313" key="8">
    <source>
        <dbReference type="Proteomes" id="UP000199702"/>
    </source>
</evidence>
<evidence type="ECO:0000256" key="2">
    <source>
        <dbReference type="ARBA" id="ARBA00022692"/>
    </source>
</evidence>
<reference evidence="8" key="1">
    <citation type="submission" date="2016-10" db="EMBL/GenBank/DDBJ databases">
        <authorList>
            <person name="Varghese N."/>
            <person name="Submissions S."/>
        </authorList>
    </citation>
    <scope>NUCLEOTIDE SEQUENCE [LARGE SCALE GENOMIC DNA]</scope>
    <source>
        <strain evidence="8">DSM 17934</strain>
    </source>
</reference>
<dbReference type="EMBL" id="FNYA01000003">
    <property type="protein sequence ID" value="SEI79834.1"/>
    <property type="molecule type" value="Genomic_DNA"/>
</dbReference>
<feature type="domain" description="O-antigen ligase-related" evidence="6">
    <location>
        <begin position="124"/>
        <end position="310"/>
    </location>
</feature>
<dbReference type="STRING" id="402734.SAMN05660918_1662"/>
<keyword evidence="2 5" id="KW-0812">Transmembrane</keyword>
<feature type="transmembrane region" description="Helical" evidence="5">
    <location>
        <begin position="49"/>
        <end position="70"/>
    </location>
</feature>
<evidence type="ECO:0000256" key="5">
    <source>
        <dbReference type="SAM" id="Phobius"/>
    </source>
</evidence>
<name>A0A1H6TNS5_9FLAO</name>
<feature type="transmembrane region" description="Helical" evidence="5">
    <location>
        <begin position="298"/>
        <end position="317"/>
    </location>
</feature>
<proteinExistence type="predicted"/>
<feature type="transmembrane region" description="Helical" evidence="5">
    <location>
        <begin position="329"/>
        <end position="346"/>
    </location>
</feature>
<protein>
    <submittedName>
        <fullName evidence="7">O-Antigen ligase</fullName>
    </submittedName>
</protein>
<keyword evidence="7" id="KW-0436">Ligase</keyword>
<evidence type="ECO:0000256" key="3">
    <source>
        <dbReference type="ARBA" id="ARBA00022989"/>
    </source>
</evidence>
<dbReference type="Pfam" id="PF04932">
    <property type="entry name" value="Wzy_C"/>
    <property type="match status" value="1"/>
</dbReference>
<feature type="transmembrane region" description="Helical" evidence="5">
    <location>
        <begin position="96"/>
        <end position="113"/>
    </location>
</feature>
<accession>A0A1H6TNS5</accession>
<feature type="transmembrane region" description="Helical" evidence="5">
    <location>
        <begin position="165"/>
        <end position="182"/>
    </location>
</feature>
<evidence type="ECO:0000259" key="6">
    <source>
        <dbReference type="Pfam" id="PF04932"/>
    </source>
</evidence>